<dbReference type="RefSeq" id="WP_378050115.1">
    <property type="nucleotide sequence ID" value="NZ_JBHSXE010000002.1"/>
</dbReference>
<evidence type="ECO:0000313" key="2">
    <source>
        <dbReference type="Proteomes" id="UP001596380"/>
    </source>
</evidence>
<comment type="caution">
    <text evidence="1">The sequence shown here is derived from an EMBL/GenBank/DDBJ whole genome shotgun (WGS) entry which is preliminary data.</text>
</comment>
<name>A0ABW2CSB9_9ACTN</name>
<protein>
    <submittedName>
        <fullName evidence="1">Uncharacterized protein</fullName>
    </submittedName>
</protein>
<keyword evidence="2" id="KW-1185">Reference proteome</keyword>
<sequence>MRGKCEMTKRWRSRLRRWRSSPSTEPRWQVYTAVTGTVRLVVELLRWWDDGGPDRLA</sequence>
<dbReference type="Proteomes" id="UP001596380">
    <property type="component" value="Unassembled WGS sequence"/>
</dbReference>
<accession>A0ABW2CSB9</accession>
<dbReference type="EMBL" id="JBHSXS010000019">
    <property type="protein sequence ID" value="MFC6883521.1"/>
    <property type="molecule type" value="Genomic_DNA"/>
</dbReference>
<organism evidence="1 2">
    <name type="scientific">Actinomadura yumaensis</name>
    <dbReference type="NCBI Taxonomy" id="111807"/>
    <lineage>
        <taxon>Bacteria</taxon>
        <taxon>Bacillati</taxon>
        <taxon>Actinomycetota</taxon>
        <taxon>Actinomycetes</taxon>
        <taxon>Streptosporangiales</taxon>
        <taxon>Thermomonosporaceae</taxon>
        <taxon>Actinomadura</taxon>
    </lineage>
</organism>
<gene>
    <name evidence="1" type="ORF">ACFQKB_27435</name>
</gene>
<reference evidence="2" key="1">
    <citation type="journal article" date="2019" name="Int. J. Syst. Evol. Microbiol.">
        <title>The Global Catalogue of Microorganisms (GCM) 10K type strain sequencing project: providing services to taxonomists for standard genome sequencing and annotation.</title>
        <authorList>
            <consortium name="The Broad Institute Genomics Platform"/>
            <consortium name="The Broad Institute Genome Sequencing Center for Infectious Disease"/>
            <person name="Wu L."/>
            <person name="Ma J."/>
        </authorList>
    </citation>
    <scope>NUCLEOTIDE SEQUENCE [LARGE SCALE GENOMIC DNA]</scope>
    <source>
        <strain evidence="2">JCM 3369</strain>
    </source>
</reference>
<evidence type="ECO:0000313" key="1">
    <source>
        <dbReference type="EMBL" id="MFC6883521.1"/>
    </source>
</evidence>
<proteinExistence type="predicted"/>